<keyword evidence="3" id="KW-0472">Membrane</keyword>
<comment type="caution">
    <text evidence="7">The sequence shown here is derived from an EMBL/GenBank/DDBJ whole genome shotgun (WGS) entry which is preliminary data.</text>
</comment>
<reference evidence="7 8" key="1">
    <citation type="journal article" date="2013" name="Genome Announc.">
        <title>Draft Genome Sequence of the Cellulolytic, Mesophilic, Anaerobic Bacterium Clostridium termitidis Strain CT1112 (DSM 5398).</title>
        <authorList>
            <person name="Lal S."/>
            <person name="Ramachandran U."/>
            <person name="Zhang X."/>
            <person name="Munir R."/>
            <person name="Sparling R."/>
            <person name="Levin D.B."/>
        </authorList>
    </citation>
    <scope>NUCLEOTIDE SEQUENCE [LARGE SCALE GENOMIC DNA]</scope>
    <source>
        <strain evidence="7 8">CT1112</strain>
    </source>
</reference>
<keyword evidence="7" id="KW-0813">Transport</keyword>
<feature type="chain" id="PRO_5039097156" evidence="6">
    <location>
        <begin position="23"/>
        <end position="510"/>
    </location>
</feature>
<dbReference type="PANTHER" id="PTHR43649:SF33">
    <property type="entry name" value="POLYGALACTURONAN_RHAMNOGALACTURONAN-BINDING PROTEIN YTCQ"/>
    <property type="match status" value="1"/>
</dbReference>
<dbReference type="InterPro" id="IPR050490">
    <property type="entry name" value="Bact_solute-bd_prot1"/>
</dbReference>
<dbReference type="Pfam" id="PF13416">
    <property type="entry name" value="SBP_bac_8"/>
    <property type="match status" value="1"/>
</dbReference>
<evidence type="ECO:0000256" key="4">
    <source>
        <dbReference type="ARBA" id="ARBA00023139"/>
    </source>
</evidence>
<dbReference type="SUPFAM" id="SSF53850">
    <property type="entry name" value="Periplasmic binding protein-like II"/>
    <property type="match status" value="1"/>
</dbReference>
<dbReference type="RefSeq" id="WP_004624323.1">
    <property type="nucleotide sequence ID" value="NZ_AORV01000022.1"/>
</dbReference>
<dbReference type="AlphaFoldDB" id="S0FV24"/>
<proteinExistence type="predicted"/>
<accession>S0FV24</accession>
<dbReference type="PATRIC" id="fig|1195236.3.peg.1263"/>
<organism evidence="7 8">
    <name type="scientific">Ruminiclostridium cellobioparum subsp. termitidis CT1112</name>
    <dbReference type="NCBI Taxonomy" id="1195236"/>
    <lineage>
        <taxon>Bacteria</taxon>
        <taxon>Bacillati</taxon>
        <taxon>Bacillota</taxon>
        <taxon>Clostridia</taxon>
        <taxon>Eubacteriales</taxon>
        <taxon>Oscillospiraceae</taxon>
        <taxon>Ruminiclostridium</taxon>
    </lineage>
</organism>
<dbReference type="EMBL" id="AORV01000022">
    <property type="protein sequence ID" value="EMS73014.1"/>
    <property type="molecule type" value="Genomic_DNA"/>
</dbReference>
<evidence type="ECO:0000256" key="1">
    <source>
        <dbReference type="ARBA" id="ARBA00022475"/>
    </source>
</evidence>
<keyword evidence="1" id="KW-1003">Cell membrane</keyword>
<evidence type="ECO:0000313" key="7">
    <source>
        <dbReference type="EMBL" id="EMS73014.1"/>
    </source>
</evidence>
<keyword evidence="7" id="KW-0762">Sugar transport</keyword>
<dbReference type="Gene3D" id="3.40.190.10">
    <property type="entry name" value="Periplasmic binding protein-like II"/>
    <property type="match status" value="2"/>
</dbReference>
<dbReference type="eggNOG" id="COG1653">
    <property type="taxonomic scope" value="Bacteria"/>
</dbReference>
<dbReference type="InterPro" id="IPR006059">
    <property type="entry name" value="SBP"/>
</dbReference>
<evidence type="ECO:0000256" key="5">
    <source>
        <dbReference type="ARBA" id="ARBA00023288"/>
    </source>
</evidence>
<keyword evidence="8" id="KW-1185">Reference proteome</keyword>
<keyword evidence="5" id="KW-0449">Lipoprotein</keyword>
<name>S0FV24_RUMCE</name>
<evidence type="ECO:0000256" key="3">
    <source>
        <dbReference type="ARBA" id="ARBA00023136"/>
    </source>
</evidence>
<dbReference type="PANTHER" id="PTHR43649">
    <property type="entry name" value="ARABINOSE-BINDING PROTEIN-RELATED"/>
    <property type="match status" value="1"/>
</dbReference>
<evidence type="ECO:0000256" key="2">
    <source>
        <dbReference type="ARBA" id="ARBA00022729"/>
    </source>
</evidence>
<evidence type="ECO:0000256" key="6">
    <source>
        <dbReference type="SAM" id="SignalP"/>
    </source>
</evidence>
<keyword evidence="2 6" id="KW-0732">Signal</keyword>
<dbReference type="STRING" id="1195236.CTER_0971"/>
<keyword evidence="4" id="KW-0564">Palmitate</keyword>
<dbReference type="Proteomes" id="UP000014155">
    <property type="component" value="Unassembled WGS sequence"/>
</dbReference>
<gene>
    <name evidence="7" type="ORF">CTER_0971</name>
</gene>
<feature type="signal peptide" evidence="6">
    <location>
        <begin position="1"/>
        <end position="22"/>
    </location>
</feature>
<evidence type="ECO:0000313" key="8">
    <source>
        <dbReference type="Proteomes" id="UP000014155"/>
    </source>
</evidence>
<protein>
    <submittedName>
        <fullName evidence="7">ABC-type sugar transport system, periplasmic component</fullName>
    </submittedName>
</protein>
<dbReference type="PROSITE" id="PS51257">
    <property type="entry name" value="PROKAR_LIPOPROTEIN"/>
    <property type="match status" value="1"/>
</dbReference>
<sequence>MAKIRKVIALIMVAVMAVVMFAGCGGESGQAGAGDSTKAAVGTAAVSSNQQMDVPKEKVKLSFFLSQTGWGGEAVDPELMAEVEKVIEDRTNTDLEVIAPPQSSYNDKLNVVLASGDIPDIFAVRKAMDNIHVMASRGYTMPLDDLIKQAPEITSLVDQTYLDYLKADGKLQGVPMYVPLSKFIWMRKDVMDANGVKLSETPTTDEFYNEMKKLVGKGVIPFTFAKFLDNLPFFFNPFGAYYGIGEKDGKYIDGFNTPEAKEALAYVAKLYKEKIWDQEFLTNENTTIRENLFSGKAASTLDYYNRYIYFITEAENVKAATEFVPIYELKGPKGQGGNLYEAIQDALCISSKSKNPDRALDVLKYYVYSEEGVKLRCLGVEGKHYTLENNVITPTEKAKNSGYKCDVNQFYLYYPKITDFGFKWSETIEKLIPQQVKFNDETNRHLGPKYSIPSNKSDLYNKNLSGYKKKIDEISSKIIMGSCSVDEGYKEYEAFWKSINGDGMLAELNK</sequence>